<organism evidence="1 2">
    <name type="scientific">Cichorium intybus</name>
    <name type="common">Chicory</name>
    <dbReference type="NCBI Taxonomy" id="13427"/>
    <lineage>
        <taxon>Eukaryota</taxon>
        <taxon>Viridiplantae</taxon>
        <taxon>Streptophyta</taxon>
        <taxon>Embryophyta</taxon>
        <taxon>Tracheophyta</taxon>
        <taxon>Spermatophyta</taxon>
        <taxon>Magnoliopsida</taxon>
        <taxon>eudicotyledons</taxon>
        <taxon>Gunneridae</taxon>
        <taxon>Pentapetalae</taxon>
        <taxon>asterids</taxon>
        <taxon>campanulids</taxon>
        <taxon>Asterales</taxon>
        <taxon>Asteraceae</taxon>
        <taxon>Cichorioideae</taxon>
        <taxon>Cichorieae</taxon>
        <taxon>Cichoriinae</taxon>
        <taxon>Cichorium</taxon>
    </lineage>
</organism>
<keyword evidence="2" id="KW-1185">Reference proteome</keyword>
<name>A0ACB8ZM62_CICIN</name>
<evidence type="ECO:0000313" key="2">
    <source>
        <dbReference type="Proteomes" id="UP001055811"/>
    </source>
</evidence>
<evidence type="ECO:0000313" key="1">
    <source>
        <dbReference type="EMBL" id="KAI3698728.1"/>
    </source>
</evidence>
<dbReference type="Proteomes" id="UP001055811">
    <property type="component" value="Linkage Group LG08"/>
</dbReference>
<comment type="caution">
    <text evidence="1">The sequence shown here is derived from an EMBL/GenBank/DDBJ whole genome shotgun (WGS) entry which is preliminary data.</text>
</comment>
<protein>
    <submittedName>
        <fullName evidence="1">Uncharacterized protein</fullName>
    </submittedName>
</protein>
<accession>A0ACB8ZM62</accession>
<gene>
    <name evidence="1" type="ORF">L2E82_42503</name>
</gene>
<sequence length="94" mass="10491">MPLLSNVSITPLQLYSPESVYSVGFLPVPSTSFLMPIEMESPPTLPARRWLSKYFGNPEEVGELKKLQTFDLFGDKFINEIPNSLGQVMNLGSI</sequence>
<reference evidence="1 2" key="2">
    <citation type="journal article" date="2022" name="Mol. Ecol. Resour.">
        <title>The genomes of chicory, endive, great burdock and yacon provide insights into Asteraceae paleo-polyploidization history and plant inulin production.</title>
        <authorList>
            <person name="Fan W."/>
            <person name="Wang S."/>
            <person name="Wang H."/>
            <person name="Wang A."/>
            <person name="Jiang F."/>
            <person name="Liu H."/>
            <person name="Zhao H."/>
            <person name="Xu D."/>
            <person name="Zhang Y."/>
        </authorList>
    </citation>
    <scope>NUCLEOTIDE SEQUENCE [LARGE SCALE GENOMIC DNA]</scope>
    <source>
        <strain evidence="2">cv. Punajuju</strain>
        <tissue evidence="1">Leaves</tissue>
    </source>
</reference>
<reference evidence="2" key="1">
    <citation type="journal article" date="2022" name="Mol. Ecol. Resour.">
        <title>The genomes of chicory, endive, great burdock and yacon provide insights into Asteraceae palaeo-polyploidization history and plant inulin production.</title>
        <authorList>
            <person name="Fan W."/>
            <person name="Wang S."/>
            <person name="Wang H."/>
            <person name="Wang A."/>
            <person name="Jiang F."/>
            <person name="Liu H."/>
            <person name="Zhao H."/>
            <person name="Xu D."/>
            <person name="Zhang Y."/>
        </authorList>
    </citation>
    <scope>NUCLEOTIDE SEQUENCE [LARGE SCALE GENOMIC DNA]</scope>
    <source>
        <strain evidence="2">cv. Punajuju</strain>
    </source>
</reference>
<dbReference type="EMBL" id="CM042016">
    <property type="protein sequence ID" value="KAI3698728.1"/>
    <property type="molecule type" value="Genomic_DNA"/>
</dbReference>
<proteinExistence type="predicted"/>